<name>A0A8H5EZB9_9AGAR</name>
<keyword evidence="2" id="KW-0812">Transmembrane</keyword>
<feature type="transmembrane region" description="Helical" evidence="2">
    <location>
        <begin position="234"/>
        <end position="253"/>
    </location>
</feature>
<organism evidence="3 4">
    <name type="scientific">Psilocybe cf. subviscida</name>
    <dbReference type="NCBI Taxonomy" id="2480587"/>
    <lineage>
        <taxon>Eukaryota</taxon>
        <taxon>Fungi</taxon>
        <taxon>Dikarya</taxon>
        <taxon>Basidiomycota</taxon>
        <taxon>Agaricomycotina</taxon>
        <taxon>Agaricomycetes</taxon>
        <taxon>Agaricomycetidae</taxon>
        <taxon>Agaricales</taxon>
        <taxon>Agaricineae</taxon>
        <taxon>Strophariaceae</taxon>
        <taxon>Psilocybe</taxon>
    </lineage>
</organism>
<evidence type="ECO:0000256" key="1">
    <source>
        <dbReference type="SAM" id="MobiDB-lite"/>
    </source>
</evidence>
<dbReference type="Proteomes" id="UP000567179">
    <property type="component" value="Unassembled WGS sequence"/>
</dbReference>
<feature type="transmembrane region" description="Helical" evidence="2">
    <location>
        <begin position="346"/>
        <end position="368"/>
    </location>
</feature>
<proteinExistence type="predicted"/>
<evidence type="ECO:0000313" key="4">
    <source>
        <dbReference type="Proteomes" id="UP000567179"/>
    </source>
</evidence>
<evidence type="ECO:0000313" key="3">
    <source>
        <dbReference type="EMBL" id="KAF5317578.1"/>
    </source>
</evidence>
<dbReference type="AlphaFoldDB" id="A0A8H5EZB9"/>
<feature type="transmembrane region" description="Helical" evidence="2">
    <location>
        <begin position="265"/>
        <end position="285"/>
    </location>
</feature>
<feature type="transmembrane region" description="Helical" evidence="2">
    <location>
        <begin position="517"/>
        <end position="540"/>
    </location>
</feature>
<feature type="transmembrane region" description="Helical" evidence="2">
    <location>
        <begin position="609"/>
        <end position="634"/>
    </location>
</feature>
<dbReference type="OrthoDB" id="3259324at2759"/>
<feature type="region of interest" description="Disordered" evidence="1">
    <location>
        <begin position="1"/>
        <end position="58"/>
    </location>
</feature>
<feature type="transmembrane region" description="Helical" evidence="2">
    <location>
        <begin position="442"/>
        <end position="467"/>
    </location>
</feature>
<feature type="transmembrane region" description="Helical" evidence="2">
    <location>
        <begin position="474"/>
        <end position="494"/>
    </location>
</feature>
<feature type="transmembrane region" description="Helical" evidence="2">
    <location>
        <begin position="195"/>
        <end position="214"/>
    </location>
</feature>
<keyword evidence="2" id="KW-0472">Membrane</keyword>
<dbReference type="EMBL" id="JAACJJ010000033">
    <property type="protein sequence ID" value="KAF5317578.1"/>
    <property type="molecule type" value="Genomic_DNA"/>
</dbReference>
<keyword evidence="2" id="KW-1133">Transmembrane helix</keyword>
<sequence>MANVQSTSPLVAGGSNLRRPLSLNMPYASGSGSYAPRRHSTGHSEGSNSEDDDHETSPLSALDSSAALILVHDDDDDDAGSPFDLTDDEDDHDLEDPLVSPMFAGRKSAAFPALRPTTVFLYLLSPYLKLGALNLPTSALPLKYGLPALLLSGLAAAFSRQIWYMLARYLRKADMTEVLLDTFAKRRGKERQRTFIRFISRTGTGALSSLLAITYLRHAMYTLHSIAGNERHPVLSYIFSTLGVGALVAYFSYARSLNSARALYITWLSIATYLAWWGCTIYAHANGLLDEGRQGWMGSGSIWQGLATIAFAFGSSSTLPLYSSLKSGMTREVVTGKSPRSHSFRILSFFSVACAVLLILPSIIFAAFPNKSATFRHPLQETLLNSTATASSSFLVSTTSSGAHVTLNATNVPVLASVPSLSLPLPAEIALPSIQIEAARRALASITVLLGVPPLIITTPPIAVSALRSVKFNVSRVVTILVILVVALIPPHTYPPRPDSDSSTRPSATAFFSSSKISAIIAGAVLLMTFFGTYFVPAFVHICVHMFKRPLAIVVQPAPTPLVHTPTASADANFGDGGSALRQSPRATYDDLLLRKERALQKKQFKKRIIWDIGVWVLAGASIAAMVVLIGGFAGAW</sequence>
<evidence type="ECO:0000256" key="2">
    <source>
        <dbReference type="SAM" id="Phobius"/>
    </source>
</evidence>
<reference evidence="3 4" key="1">
    <citation type="journal article" date="2020" name="ISME J.">
        <title>Uncovering the hidden diversity of litter-decomposition mechanisms in mushroom-forming fungi.</title>
        <authorList>
            <person name="Floudas D."/>
            <person name="Bentzer J."/>
            <person name="Ahren D."/>
            <person name="Johansson T."/>
            <person name="Persson P."/>
            <person name="Tunlid A."/>
        </authorList>
    </citation>
    <scope>NUCLEOTIDE SEQUENCE [LARGE SCALE GENOMIC DNA]</scope>
    <source>
        <strain evidence="3 4">CBS 101986</strain>
    </source>
</reference>
<gene>
    <name evidence="3" type="ORF">D9619_013181</name>
</gene>
<comment type="caution">
    <text evidence="3">The sequence shown here is derived from an EMBL/GenBank/DDBJ whole genome shotgun (WGS) entry which is preliminary data.</text>
</comment>
<feature type="transmembrane region" description="Helical" evidence="2">
    <location>
        <begin position="148"/>
        <end position="166"/>
    </location>
</feature>
<protein>
    <submittedName>
        <fullName evidence="3">Uncharacterized protein</fullName>
    </submittedName>
</protein>
<accession>A0A8H5EZB9</accession>
<keyword evidence="4" id="KW-1185">Reference proteome</keyword>
<feature type="transmembrane region" description="Helical" evidence="2">
    <location>
        <begin position="305"/>
        <end position="325"/>
    </location>
</feature>